<evidence type="ECO:0000256" key="5">
    <source>
        <dbReference type="SAM" id="SignalP"/>
    </source>
</evidence>
<dbReference type="InterPro" id="IPR008972">
    <property type="entry name" value="Cupredoxin"/>
</dbReference>
<keyword evidence="4" id="KW-0186">Copper</keyword>
<reference evidence="7" key="1">
    <citation type="submission" date="2021-08" db="EMBL/GenBank/DDBJ databases">
        <title>Genome of a novel bacterium of the phylum Verrucomicrobia, Oleiharenicola sp. KSB-15.</title>
        <authorList>
            <person name="Chung J.-H."/>
            <person name="Ahn J.-H."/>
            <person name="Yoon Y."/>
            <person name="Kim D.-Y."/>
            <person name="An S.-H."/>
            <person name="Park I."/>
            <person name="Yeon J."/>
        </authorList>
    </citation>
    <scope>NUCLEOTIDE SEQUENCE</scope>
    <source>
        <strain evidence="7">KSB-15</strain>
    </source>
</reference>
<keyword evidence="8" id="KW-1185">Reference proteome</keyword>
<evidence type="ECO:0000256" key="4">
    <source>
        <dbReference type="ARBA" id="ARBA00023008"/>
    </source>
</evidence>
<keyword evidence="5" id="KW-0732">Signal</keyword>
<dbReference type="PROSITE" id="PS00079">
    <property type="entry name" value="MULTICOPPER_OXIDASE1"/>
    <property type="match status" value="1"/>
</dbReference>
<name>A0A8F9XLB5_9BACT</name>
<dbReference type="AlphaFoldDB" id="A0A8F9XLB5"/>
<sequence>MKNHSSLFLSGALLLALGLTGCGPSERAADPAETAAAATSTSDAARPSAGRAIAITANDTMKFNMIEIHAKPGEALAVTLINEGTVPKFSMGHDWVLLAADTDLNAFASEAATAAGTDYIPASFKDKVLAATKLLGPKESDTVRFYAPKTPGRYPYICAFPGHMQVGMKGELIVE</sequence>
<evidence type="ECO:0000256" key="3">
    <source>
        <dbReference type="ARBA" id="ARBA00022982"/>
    </source>
</evidence>
<dbReference type="InterPro" id="IPR028871">
    <property type="entry name" value="BlueCu_1_BS"/>
</dbReference>
<dbReference type="PANTHER" id="PTHR38439">
    <property type="entry name" value="AURACYANIN-B"/>
    <property type="match status" value="1"/>
</dbReference>
<dbReference type="InterPro" id="IPR000923">
    <property type="entry name" value="BlueCu_1"/>
</dbReference>
<evidence type="ECO:0000256" key="1">
    <source>
        <dbReference type="ARBA" id="ARBA00022448"/>
    </source>
</evidence>
<proteinExistence type="predicted"/>
<dbReference type="InterPro" id="IPR050845">
    <property type="entry name" value="Cu-binding_ET"/>
</dbReference>
<dbReference type="RefSeq" id="WP_220161973.1">
    <property type="nucleotide sequence ID" value="NZ_CP080507.1"/>
</dbReference>
<keyword evidence="1" id="KW-0813">Transport</keyword>
<organism evidence="7 8">
    <name type="scientific">Horticoccus luteus</name>
    <dbReference type="NCBI Taxonomy" id="2862869"/>
    <lineage>
        <taxon>Bacteria</taxon>
        <taxon>Pseudomonadati</taxon>
        <taxon>Verrucomicrobiota</taxon>
        <taxon>Opitutia</taxon>
        <taxon>Opitutales</taxon>
        <taxon>Opitutaceae</taxon>
        <taxon>Horticoccus</taxon>
    </lineage>
</organism>
<evidence type="ECO:0000313" key="7">
    <source>
        <dbReference type="EMBL" id="QYM78864.1"/>
    </source>
</evidence>
<dbReference type="Proteomes" id="UP000825051">
    <property type="component" value="Chromosome"/>
</dbReference>
<feature type="domain" description="Blue (type 1) copper" evidence="6">
    <location>
        <begin position="55"/>
        <end position="175"/>
    </location>
</feature>
<evidence type="ECO:0000313" key="8">
    <source>
        <dbReference type="Proteomes" id="UP000825051"/>
    </source>
</evidence>
<dbReference type="GO" id="GO:0005507">
    <property type="term" value="F:copper ion binding"/>
    <property type="evidence" value="ECO:0007669"/>
    <property type="project" value="InterPro"/>
</dbReference>
<dbReference type="Pfam" id="PF00127">
    <property type="entry name" value="Copper-bind"/>
    <property type="match status" value="1"/>
</dbReference>
<dbReference type="PROSITE" id="PS00196">
    <property type="entry name" value="COPPER_BLUE"/>
    <property type="match status" value="1"/>
</dbReference>
<evidence type="ECO:0000256" key="2">
    <source>
        <dbReference type="ARBA" id="ARBA00022723"/>
    </source>
</evidence>
<dbReference type="PANTHER" id="PTHR38439:SF2">
    <property type="entry name" value="OUTER MEMBRANE PROTEIN H.8"/>
    <property type="match status" value="1"/>
</dbReference>
<keyword evidence="2" id="KW-0479">Metal-binding</keyword>
<gene>
    <name evidence="7" type="ORF">K0B96_16405</name>
</gene>
<dbReference type="EMBL" id="CP080507">
    <property type="protein sequence ID" value="QYM78864.1"/>
    <property type="molecule type" value="Genomic_DNA"/>
</dbReference>
<feature type="signal peptide" evidence="5">
    <location>
        <begin position="1"/>
        <end position="28"/>
    </location>
</feature>
<dbReference type="SUPFAM" id="SSF49503">
    <property type="entry name" value="Cupredoxins"/>
    <property type="match status" value="1"/>
</dbReference>
<dbReference type="GO" id="GO:0009055">
    <property type="term" value="F:electron transfer activity"/>
    <property type="evidence" value="ECO:0007669"/>
    <property type="project" value="InterPro"/>
</dbReference>
<dbReference type="KEGG" id="ole:K0B96_16405"/>
<dbReference type="Gene3D" id="2.60.40.420">
    <property type="entry name" value="Cupredoxins - blue copper proteins"/>
    <property type="match status" value="1"/>
</dbReference>
<protein>
    <submittedName>
        <fullName evidence="7">Azurin</fullName>
    </submittedName>
</protein>
<dbReference type="InterPro" id="IPR033138">
    <property type="entry name" value="Cu_oxidase_CS"/>
</dbReference>
<accession>A0A8F9XLB5</accession>
<feature type="chain" id="PRO_5034839628" evidence="5">
    <location>
        <begin position="29"/>
        <end position="175"/>
    </location>
</feature>
<keyword evidence="3" id="KW-0249">Electron transport</keyword>
<dbReference type="PROSITE" id="PS51257">
    <property type="entry name" value="PROKAR_LIPOPROTEIN"/>
    <property type="match status" value="1"/>
</dbReference>
<evidence type="ECO:0000259" key="6">
    <source>
        <dbReference type="Pfam" id="PF00127"/>
    </source>
</evidence>